<gene>
    <name evidence="2" type="ORF">GCM10022393_41080</name>
</gene>
<evidence type="ECO:0000313" key="2">
    <source>
        <dbReference type="EMBL" id="GAA3522325.1"/>
    </source>
</evidence>
<accession>A0ABP6UUG2</accession>
<protein>
    <recommendedName>
        <fullName evidence="4">YtxH-like protein</fullName>
    </recommendedName>
</protein>
<dbReference type="Proteomes" id="UP001500459">
    <property type="component" value="Unassembled WGS sequence"/>
</dbReference>
<reference evidence="3" key="1">
    <citation type="journal article" date="2019" name="Int. J. Syst. Evol. Microbiol.">
        <title>The Global Catalogue of Microorganisms (GCM) 10K type strain sequencing project: providing services to taxonomists for standard genome sequencing and annotation.</title>
        <authorList>
            <consortium name="The Broad Institute Genomics Platform"/>
            <consortium name="The Broad Institute Genome Sequencing Center for Infectious Disease"/>
            <person name="Wu L."/>
            <person name="Ma J."/>
        </authorList>
    </citation>
    <scope>NUCLEOTIDE SEQUENCE [LARGE SCALE GENOMIC DNA]</scope>
    <source>
        <strain evidence="3">JCM 17106</strain>
    </source>
</reference>
<evidence type="ECO:0008006" key="4">
    <source>
        <dbReference type="Google" id="ProtNLM"/>
    </source>
</evidence>
<dbReference type="RefSeq" id="WP_344930700.1">
    <property type="nucleotide sequence ID" value="NZ_BAABCW010000029.1"/>
</dbReference>
<sequence length="82" mass="9547">MKIRKRTKKHPIIRRVEEHIDVIEKFTHKSDAFFNKPIVKKVGKTILITGAVFGGLFLSKYFLSATAKMIKSCKEIKDAWKR</sequence>
<keyword evidence="1" id="KW-0472">Membrane</keyword>
<dbReference type="EMBL" id="BAABCW010000029">
    <property type="protein sequence ID" value="GAA3522325.1"/>
    <property type="molecule type" value="Genomic_DNA"/>
</dbReference>
<feature type="transmembrane region" description="Helical" evidence="1">
    <location>
        <begin position="45"/>
        <end position="63"/>
    </location>
</feature>
<keyword evidence="3" id="KW-1185">Reference proteome</keyword>
<evidence type="ECO:0000256" key="1">
    <source>
        <dbReference type="SAM" id="Phobius"/>
    </source>
</evidence>
<evidence type="ECO:0000313" key="3">
    <source>
        <dbReference type="Proteomes" id="UP001500459"/>
    </source>
</evidence>
<keyword evidence="1" id="KW-0812">Transmembrane</keyword>
<keyword evidence="1" id="KW-1133">Transmembrane helix</keyword>
<organism evidence="2 3">
    <name type="scientific">Aquimarina addita</name>
    <dbReference type="NCBI Taxonomy" id="870485"/>
    <lineage>
        <taxon>Bacteria</taxon>
        <taxon>Pseudomonadati</taxon>
        <taxon>Bacteroidota</taxon>
        <taxon>Flavobacteriia</taxon>
        <taxon>Flavobacteriales</taxon>
        <taxon>Flavobacteriaceae</taxon>
        <taxon>Aquimarina</taxon>
    </lineage>
</organism>
<proteinExistence type="predicted"/>
<comment type="caution">
    <text evidence="2">The sequence shown here is derived from an EMBL/GenBank/DDBJ whole genome shotgun (WGS) entry which is preliminary data.</text>
</comment>
<name>A0ABP6UUG2_9FLAO</name>